<evidence type="ECO:0000256" key="1">
    <source>
        <dbReference type="ARBA" id="ARBA00010617"/>
    </source>
</evidence>
<dbReference type="PANTHER" id="PTHR24300">
    <property type="entry name" value="CYTOCHROME P450 508A4-RELATED"/>
    <property type="match status" value="1"/>
</dbReference>
<evidence type="ECO:0000256" key="2">
    <source>
        <dbReference type="ARBA" id="ARBA00022723"/>
    </source>
</evidence>
<feature type="binding site" description="axial binding residue" evidence="5">
    <location>
        <position position="327"/>
    </location>
    <ligand>
        <name>heme</name>
        <dbReference type="ChEBI" id="CHEBI:30413"/>
    </ligand>
    <ligandPart>
        <name>Fe</name>
        <dbReference type="ChEBI" id="CHEBI:18248"/>
    </ligandPart>
</feature>
<evidence type="ECO:0000256" key="4">
    <source>
        <dbReference type="ARBA" id="ARBA00023033"/>
    </source>
</evidence>
<dbReference type="PRINTS" id="PR00463">
    <property type="entry name" value="EP450I"/>
</dbReference>
<evidence type="ECO:0000313" key="8">
    <source>
        <dbReference type="Proteomes" id="UP000271162"/>
    </source>
</evidence>
<proteinExistence type="inferred from homology"/>
<dbReference type="Proteomes" id="UP000271162">
    <property type="component" value="Unassembled WGS sequence"/>
</dbReference>
<protein>
    <submittedName>
        <fullName evidence="9">Methyl farnesoate epoxidase</fullName>
    </submittedName>
</protein>
<dbReference type="GO" id="GO:0005506">
    <property type="term" value="F:iron ion binding"/>
    <property type="evidence" value="ECO:0007669"/>
    <property type="project" value="InterPro"/>
</dbReference>
<dbReference type="WBParaSite" id="NBR_0001619801-mRNA-1">
    <property type="protein sequence ID" value="NBR_0001619801-mRNA-1"/>
    <property type="gene ID" value="NBR_0001619801"/>
</dbReference>
<keyword evidence="6" id="KW-0560">Oxidoreductase</keyword>
<dbReference type="GO" id="GO:0005737">
    <property type="term" value="C:cytoplasm"/>
    <property type="evidence" value="ECO:0007669"/>
    <property type="project" value="TreeGrafter"/>
</dbReference>
<dbReference type="InterPro" id="IPR002401">
    <property type="entry name" value="Cyt_P450_E_grp-I"/>
</dbReference>
<evidence type="ECO:0000256" key="5">
    <source>
        <dbReference type="PIRSR" id="PIRSR602401-1"/>
    </source>
</evidence>
<organism evidence="9">
    <name type="scientific">Nippostrongylus brasiliensis</name>
    <name type="common">Rat hookworm</name>
    <dbReference type="NCBI Taxonomy" id="27835"/>
    <lineage>
        <taxon>Eukaryota</taxon>
        <taxon>Metazoa</taxon>
        <taxon>Ecdysozoa</taxon>
        <taxon>Nematoda</taxon>
        <taxon>Chromadorea</taxon>
        <taxon>Rhabditida</taxon>
        <taxon>Rhabditina</taxon>
        <taxon>Rhabditomorpha</taxon>
        <taxon>Strongyloidea</taxon>
        <taxon>Heligmosomidae</taxon>
        <taxon>Nippostrongylus</taxon>
    </lineage>
</organism>
<evidence type="ECO:0000256" key="3">
    <source>
        <dbReference type="ARBA" id="ARBA00023004"/>
    </source>
</evidence>
<gene>
    <name evidence="7" type="ORF">NBR_LOCUS16199</name>
</gene>
<dbReference type="GO" id="GO:0020037">
    <property type="term" value="F:heme binding"/>
    <property type="evidence" value="ECO:0007669"/>
    <property type="project" value="InterPro"/>
</dbReference>
<dbReference type="STRING" id="27835.A0A0N4YH80"/>
<dbReference type="PROSITE" id="PS00086">
    <property type="entry name" value="CYTOCHROME_P450"/>
    <property type="match status" value="1"/>
</dbReference>
<dbReference type="GO" id="GO:0006805">
    <property type="term" value="P:xenobiotic metabolic process"/>
    <property type="evidence" value="ECO:0007669"/>
    <property type="project" value="TreeGrafter"/>
</dbReference>
<keyword evidence="5 6" id="KW-0349">Heme</keyword>
<reference evidence="9" key="1">
    <citation type="submission" date="2017-02" db="UniProtKB">
        <authorList>
            <consortium name="WormBaseParasite"/>
        </authorList>
    </citation>
    <scope>IDENTIFICATION</scope>
</reference>
<keyword evidence="3 5" id="KW-0408">Iron</keyword>
<keyword evidence="4 6" id="KW-0503">Monooxygenase</keyword>
<dbReference type="GO" id="GO:0016712">
    <property type="term" value="F:oxidoreductase activity, acting on paired donors, with incorporation or reduction of molecular oxygen, reduced flavin or flavoprotein as one donor, and incorporation of one atom of oxygen"/>
    <property type="evidence" value="ECO:0007669"/>
    <property type="project" value="TreeGrafter"/>
</dbReference>
<accession>A0A0N4YH80</accession>
<dbReference type="AlphaFoldDB" id="A0A0N4YH80"/>
<dbReference type="GO" id="GO:0006082">
    <property type="term" value="P:organic acid metabolic process"/>
    <property type="evidence" value="ECO:0007669"/>
    <property type="project" value="TreeGrafter"/>
</dbReference>
<comment type="cofactor">
    <cofactor evidence="5">
        <name>heme</name>
        <dbReference type="ChEBI" id="CHEBI:30413"/>
    </cofactor>
</comment>
<dbReference type="Pfam" id="PF00067">
    <property type="entry name" value="p450"/>
    <property type="match status" value="1"/>
</dbReference>
<evidence type="ECO:0000256" key="6">
    <source>
        <dbReference type="RuleBase" id="RU000461"/>
    </source>
</evidence>
<dbReference type="PRINTS" id="PR00385">
    <property type="entry name" value="P450"/>
</dbReference>
<dbReference type="InterPro" id="IPR036396">
    <property type="entry name" value="Cyt_P450_sf"/>
</dbReference>
<dbReference type="InterPro" id="IPR001128">
    <property type="entry name" value="Cyt_P450"/>
</dbReference>
<dbReference type="PANTHER" id="PTHR24300:SF105">
    <property type="entry name" value="CYTOCHROME P450 FAMILY"/>
    <property type="match status" value="1"/>
</dbReference>
<evidence type="ECO:0000313" key="7">
    <source>
        <dbReference type="EMBL" id="VDL79794.1"/>
    </source>
</evidence>
<sequence>MRNTRSARIRAYLFDSTVLPVLTYASESWALCKQDEHAICVAQRSTERRVLGVTRFIQARDGIRSSELRRQSKIKDAVAWAKLSRIRWGSQVRPTMRFRGDRWTRAVTDWIPRDVRRTPGRPPLRCSDFFVKSQNDRFDALRDPQTNRSHWCTMTRKRDEWKCYSRPLVQIDDQRADRDEMLLITLLDLWIAGQETTVTTLYWSFAYLLRNLDVMSRVEQELLSVTKGERPLSLADKPSTPYYNATLTEIHRCASLVPLIPWRVAAEDTTVGPYKITKGTAIASQNTVIMNDEKFFKHHEQFNPDRYLNGNKLDQMVAPFGLGKRSCLGESLARAELYLIIGNLLLRYKISPDPDFMPSVKATNNLGTMRRPRSYHICFEQR</sequence>
<dbReference type="InterPro" id="IPR017972">
    <property type="entry name" value="Cyt_P450_CS"/>
</dbReference>
<keyword evidence="8" id="KW-1185">Reference proteome</keyword>
<dbReference type="Gene3D" id="1.10.630.10">
    <property type="entry name" value="Cytochrome P450"/>
    <property type="match status" value="1"/>
</dbReference>
<dbReference type="EMBL" id="UYSL01022086">
    <property type="protein sequence ID" value="VDL79794.1"/>
    <property type="molecule type" value="Genomic_DNA"/>
</dbReference>
<evidence type="ECO:0000313" key="9">
    <source>
        <dbReference type="WBParaSite" id="NBR_0001619801-mRNA-1"/>
    </source>
</evidence>
<name>A0A0N4YH80_NIPBR</name>
<dbReference type="InterPro" id="IPR050182">
    <property type="entry name" value="Cytochrome_P450_fam2"/>
</dbReference>
<keyword evidence="2 5" id="KW-0479">Metal-binding</keyword>
<comment type="similarity">
    <text evidence="1 6">Belongs to the cytochrome P450 family.</text>
</comment>
<reference evidence="7 8" key="2">
    <citation type="submission" date="2018-11" db="EMBL/GenBank/DDBJ databases">
        <authorList>
            <consortium name="Pathogen Informatics"/>
        </authorList>
    </citation>
    <scope>NUCLEOTIDE SEQUENCE [LARGE SCALE GENOMIC DNA]</scope>
</reference>
<dbReference type="SUPFAM" id="SSF48264">
    <property type="entry name" value="Cytochrome P450"/>
    <property type="match status" value="1"/>
</dbReference>